<sequence>MNFNNFIDFLKIHVDVDFPLYCISLVRDPIARNMSSFFQNIRIFFPTLIPNYRAGLAVIADFVDCFFHRYERWRHDIPLTWWHDELGRMFGIDVFIRPFDKEKGYEIYDFGPVKLLLMKCEMIKERAQEAFFKFLGIKNFCVVDRNITENKEYGDIYRIFKKSIVFSKSYIDRYLESPIYQHFYTEKEIQQMKDQYSISGG</sequence>
<reference evidence="1 2" key="1">
    <citation type="submission" date="2016-12" db="EMBL/GenBank/DDBJ databases">
        <title>Candidatus Reconcilibacillus cellulovorans genome.</title>
        <authorList>
            <person name="Kolinko S."/>
            <person name="Wu Y.-W."/>
            <person name="Tachea F."/>
            <person name="Denzel E."/>
            <person name="Hiras J."/>
            <person name="Baecker N."/>
            <person name="Chan L.J."/>
            <person name="Eichorst S.A."/>
            <person name="Frey D."/>
            <person name="Adams P.D."/>
            <person name="Pray T."/>
            <person name="Tanjore D."/>
            <person name="Petzold C.J."/>
            <person name="Gladden J.M."/>
            <person name="Simmons B.A."/>
            <person name="Singer S.W."/>
        </authorList>
    </citation>
    <scope>NUCLEOTIDE SEQUENCE [LARGE SCALE GENOMIC DNA]</scope>
    <source>
        <strain evidence="1">JTherm</strain>
    </source>
</reference>
<accession>A0A2A6DYC2</accession>
<comment type="caution">
    <text evidence="1">The sequence shown here is derived from an EMBL/GenBank/DDBJ whole genome shotgun (WGS) entry which is preliminary data.</text>
</comment>
<evidence type="ECO:0000313" key="1">
    <source>
        <dbReference type="EMBL" id="PDO09566.1"/>
    </source>
</evidence>
<dbReference type="AlphaFoldDB" id="A0A2A6DYC2"/>
<dbReference type="Proteomes" id="UP000243688">
    <property type="component" value="Unassembled WGS sequence"/>
</dbReference>
<dbReference type="InterPro" id="IPR018831">
    <property type="entry name" value="Uncharacterised_NKWYS"/>
</dbReference>
<gene>
    <name evidence="1" type="ORF">BLM47_11685</name>
</gene>
<evidence type="ECO:0008006" key="3">
    <source>
        <dbReference type="Google" id="ProtNLM"/>
    </source>
</evidence>
<name>A0A2A6DYC2_9BACL</name>
<evidence type="ECO:0000313" key="2">
    <source>
        <dbReference type="Proteomes" id="UP000243688"/>
    </source>
</evidence>
<dbReference type="Pfam" id="PF10364">
    <property type="entry name" value="NKWYS"/>
    <property type="match status" value="1"/>
</dbReference>
<proteinExistence type="predicted"/>
<dbReference type="EMBL" id="MOXJ01000034">
    <property type="protein sequence ID" value="PDO09566.1"/>
    <property type="molecule type" value="Genomic_DNA"/>
</dbReference>
<organism evidence="1 2">
    <name type="scientific">Candidatus Reconcilbacillus cellulovorans</name>
    <dbReference type="NCBI Taxonomy" id="1906605"/>
    <lineage>
        <taxon>Bacteria</taxon>
        <taxon>Bacillati</taxon>
        <taxon>Bacillota</taxon>
        <taxon>Bacilli</taxon>
        <taxon>Bacillales</taxon>
        <taxon>Paenibacillaceae</taxon>
        <taxon>Candidatus Reconcilbacillus</taxon>
    </lineage>
</organism>
<protein>
    <recommendedName>
        <fullName evidence="3">Sulfotransferase family protein</fullName>
    </recommendedName>
</protein>